<protein>
    <submittedName>
        <fullName evidence="1">Uncharacterized protein</fullName>
    </submittedName>
</protein>
<name>A0ABY6KR44_9ARAC</name>
<gene>
    <name evidence="1" type="ORF">LAZ67_8002649</name>
</gene>
<dbReference type="EMBL" id="CP092870">
    <property type="protein sequence ID" value="UYV71321.1"/>
    <property type="molecule type" value="Genomic_DNA"/>
</dbReference>
<keyword evidence="2" id="KW-1185">Reference proteome</keyword>
<evidence type="ECO:0000313" key="1">
    <source>
        <dbReference type="EMBL" id="UYV71321.1"/>
    </source>
</evidence>
<proteinExistence type="predicted"/>
<organism evidence="1 2">
    <name type="scientific">Cordylochernes scorpioides</name>
    <dbReference type="NCBI Taxonomy" id="51811"/>
    <lineage>
        <taxon>Eukaryota</taxon>
        <taxon>Metazoa</taxon>
        <taxon>Ecdysozoa</taxon>
        <taxon>Arthropoda</taxon>
        <taxon>Chelicerata</taxon>
        <taxon>Arachnida</taxon>
        <taxon>Pseudoscorpiones</taxon>
        <taxon>Cheliferoidea</taxon>
        <taxon>Chernetidae</taxon>
        <taxon>Cordylochernes</taxon>
    </lineage>
</organism>
<reference evidence="1 2" key="1">
    <citation type="submission" date="2022-01" db="EMBL/GenBank/DDBJ databases">
        <title>A chromosomal length assembly of Cordylochernes scorpioides.</title>
        <authorList>
            <person name="Zeh D."/>
            <person name="Zeh J."/>
        </authorList>
    </citation>
    <scope>NUCLEOTIDE SEQUENCE [LARGE SCALE GENOMIC DNA]</scope>
    <source>
        <strain evidence="1">IN4F17</strain>
        <tissue evidence="1">Whole Body</tissue>
    </source>
</reference>
<evidence type="ECO:0000313" key="2">
    <source>
        <dbReference type="Proteomes" id="UP001235939"/>
    </source>
</evidence>
<sequence>MRRVAAKFLPKLLNCDLKQHRMNIANEMLYSVRDDPYLLQREEGLTFEGALDIALSAESADNDLHNIKRSENAHQSPQHLHAISNACKHCEFVVGMPAFHGYPWAQYYWTRLPLISADHYPAPLIYPGSPGLTRR</sequence>
<dbReference type="Proteomes" id="UP001235939">
    <property type="component" value="Chromosome 08"/>
</dbReference>
<accession>A0ABY6KR44</accession>